<evidence type="ECO:0000313" key="1">
    <source>
        <dbReference type="EMBL" id="MBC5772293.1"/>
    </source>
</evidence>
<name>A0A923ML55_9FIRM</name>
<reference evidence="1" key="1">
    <citation type="submission" date="2020-08" db="EMBL/GenBank/DDBJ databases">
        <title>Genome public.</title>
        <authorList>
            <person name="Liu C."/>
            <person name="Sun Q."/>
        </authorList>
    </citation>
    <scope>NUCLEOTIDE SEQUENCE</scope>
    <source>
        <strain evidence="1">BX15</strain>
    </source>
</reference>
<comment type="caution">
    <text evidence="1">The sequence shown here is derived from an EMBL/GenBank/DDBJ whole genome shotgun (WGS) entry which is preliminary data.</text>
</comment>
<evidence type="ECO:0000313" key="2">
    <source>
        <dbReference type="Proteomes" id="UP000620327"/>
    </source>
</evidence>
<gene>
    <name evidence="1" type="ORF">H8Z83_18655</name>
</gene>
<sequence>MFYTAEEAAIVCGFLNLYLDRASVDVSVRRRNAAFQLGAATETLQPEDYRWAENVLCFLKPCWWQLHEDHRALENVLLKTHLLAQK</sequence>
<dbReference type="RefSeq" id="WP_187016407.1">
    <property type="nucleotide sequence ID" value="NZ_JACOQI010000055.1"/>
</dbReference>
<proteinExistence type="predicted"/>
<keyword evidence="2" id="KW-1185">Reference proteome</keyword>
<dbReference type="AlphaFoldDB" id="A0A923ML55"/>
<organism evidence="1 2">
    <name type="scientific">Dysosmobacter segnis</name>
    <dbReference type="NCBI Taxonomy" id="2763042"/>
    <lineage>
        <taxon>Bacteria</taxon>
        <taxon>Bacillati</taxon>
        <taxon>Bacillota</taxon>
        <taxon>Clostridia</taxon>
        <taxon>Eubacteriales</taxon>
        <taxon>Oscillospiraceae</taxon>
        <taxon>Dysosmobacter</taxon>
    </lineage>
</organism>
<protein>
    <submittedName>
        <fullName evidence="1">Uncharacterized protein</fullName>
    </submittedName>
</protein>
<accession>A0A923ML55</accession>
<dbReference type="Proteomes" id="UP000620327">
    <property type="component" value="Unassembled WGS sequence"/>
</dbReference>
<dbReference type="EMBL" id="JACOQI010000055">
    <property type="protein sequence ID" value="MBC5772293.1"/>
    <property type="molecule type" value="Genomic_DNA"/>
</dbReference>